<comment type="caution">
    <text evidence="1">The sequence shown here is derived from an EMBL/GenBank/DDBJ whole genome shotgun (WGS) entry which is preliminary data.</text>
</comment>
<accession>A0ACB9MY56</accession>
<keyword evidence="2" id="KW-1185">Reference proteome</keyword>
<gene>
    <name evidence="1" type="ORF">L6164_020940</name>
</gene>
<protein>
    <submittedName>
        <fullName evidence="1">Uncharacterized protein</fullName>
    </submittedName>
</protein>
<dbReference type="Proteomes" id="UP000828941">
    <property type="component" value="Chromosome 8"/>
</dbReference>
<evidence type="ECO:0000313" key="1">
    <source>
        <dbReference type="EMBL" id="KAI4328601.1"/>
    </source>
</evidence>
<reference evidence="1 2" key="1">
    <citation type="journal article" date="2022" name="DNA Res.">
        <title>Chromosomal-level genome assembly of the orchid tree Bauhinia variegata (Leguminosae; Cercidoideae) supports the allotetraploid origin hypothesis of Bauhinia.</title>
        <authorList>
            <person name="Zhong Y."/>
            <person name="Chen Y."/>
            <person name="Zheng D."/>
            <person name="Pang J."/>
            <person name="Liu Y."/>
            <person name="Luo S."/>
            <person name="Meng S."/>
            <person name="Qian L."/>
            <person name="Wei D."/>
            <person name="Dai S."/>
            <person name="Zhou R."/>
        </authorList>
    </citation>
    <scope>NUCLEOTIDE SEQUENCE [LARGE SCALE GENOMIC DNA]</scope>
    <source>
        <strain evidence="1">BV-YZ2020</strain>
    </source>
</reference>
<organism evidence="1 2">
    <name type="scientific">Bauhinia variegata</name>
    <name type="common">Purple orchid tree</name>
    <name type="synonym">Phanera variegata</name>
    <dbReference type="NCBI Taxonomy" id="167791"/>
    <lineage>
        <taxon>Eukaryota</taxon>
        <taxon>Viridiplantae</taxon>
        <taxon>Streptophyta</taxon>
        <taxon>Embryophyta</taxon>
        <taxon>Tracheophyta</taxon>
        <taxon>Spermatophyta</taxon>
        <taxon>Magnoliopsida</taxon>
        <taxon>eudicotyledons</taxon>
        <taxon>Gunneridae</taxon>
        <taxon>Pentapetalae</taxon>
        <taxon>rosids</taxon>
        <taxon>fabids</taxon>
        <taxon>Fabales</taxon>
        <taxon>Fabaceae</taxon>
        <taxon>Cercidoideae</taxon>
        <taxon>Cercideae</taxon>
        <taxon>Bauhiniinae</taxon>
        <taxon>Bauhinia</taxon>
    </lineage>
</organism>
<dbReference type="EMBL" id="CM039433">
    <property type="protein sequence ID" value="KAI4328601.1"/>
    <property type="molecule type" value="Genomic_DNA"/>
</dbReference>
<evidence type="ECO:0000313" key="2">
    <source>
        <dbReference type="Proteomes" id="UP000828941"/>
    </source>
</evidence>
<proteinExistence type="predicted"/>
<sequence length="127" mass="14276">MGIHIFSQKFKFSLCATIELLLFCSVLGGNNETDRLALLEFKSKISDPLGVLSSWNSSFHFCQWYGIKCEEHQQRVTVLHLSSQRLEGSISPHLGNITFLQELSLRNNRLSGEIPPQIGNLNNATNT</sequence>
<name>A0ACB9MY56_BAUVA</name>